<dbReference type="AlphaFoldDB" id="A0A151X408"/>
<proteinExistence type="predicted"/>
<keyword evidence="2" id="KW-1185">Reference proteome</keyword>
<dbReference type="EMBL" id="KQ982554">
    <property type="protein sequence ID" value="KYQ55153.1"/>
    <property type="molecule type" value="Genomic_DNA"/>
</dbReference>
<organism evidence="1 2">
    <name type="scientific">Mycetomoellerius zeteki</name>
    <dbReference type="NCBI Taxonomy" id="64791"/>
    <lineage>
        <taxon>Eukaryota</taxon>
        <taxon>Metazoa</taxon>
        <taxon>Ecdysozoa</taxon>
        <taxon>Arthropoda</taxon>
        <taxon>Hexapoda</taxon>
        <taxon>Insecta</taxon>
        <taxon>Pterygota</taxon>
        <taxon>Neoptera</taxon>
        <taxon>Endopterygota</taxon>
        <taxon>Hymenoptera</taxon>
        <taxon>Apocrita</taxon>
        <taxon>Aculeata</taxon>
        <taxon>Formicoidea</taxon>
        <taxon>Formicidae</taxon>
        <taxon>Myrmicinae</taxon>
        <taxon>Mycetomoellerius</taxon>
    </lineage>
</organism>
<evidence type="ECO:0000313" key="1">
    <source>
        <dbReference type="EMBL" id="KYQ55153.1"/>
    </source>
</evidence>
<reference evidence="1 2" key="1">
    <citation type="submission" date="2015-09" db="EMBL/GenBank/DDBJ databases">
        <title>Trachymyrmex zeteki WGS genome.</title>
        <authorList>
            <person name="Nygaard S."/>
            <person name="Hu H."/>
            <person name="Boomsma J."/>
            <person name="Zhang G."/>
        </authorList>
    </citation>
    <scope>NUCLEOTIDE SEQUENCE [LARGE SCALE GENOMIC DNA]</scope>
    <source>
        <strain evidence="1">Tzet28-1</strain>
        <tissue evidence="1">Whole body</tissue>
    </source>
</reference>
<protein>
    <submittedName>
        <fullName evidence="1">Uncharacterized protein</fullName>
    </submittedName>
</protein>
<dbReference type="Proteomes" id="UP000075809">
    <property type="component" value="Unassembled WGS sequence"/>
</dbReference>
<name>A0A151X408_9HYME</name>
<gene>
    <name evidence="1" type="ORF">ALC60_06005</name>
</gene>
<evidence type="ECO:0000313" key="2">
    <source>
        <dbReference type="Proteomes" id="UP000075809"/>
    </source>
</evidence>
<accession>A0A151X408</accession>
<sequence length="86" mass="9566">MARENGKKLGDWRNCQFSGSTYPANEEDRHRVNSHDVDKVGAHAANRPEQHALARDVLVVCVAPYSLAVTLAARTLRRERASVVLL</sequence>